<evidence type="ECO:0000313" key="2">
    <source>
        <dbReference type="Proteomes" id="UP000031982"/>
    </source>
</evidence>
<evidence type="ECO:0008006" key="3">
    <source>
        <dbReference type="Google" id="ProtNLM"/>
    </source>
</evidence>
<name>A0ABR5AVY7_BACBA</name>
<comment type="caution">
    <text evidence="1">The sequence shown here is derived from an EMBL/GenBank/DDBJ whole genome shotgun (WGS) entry which is preliminary data.</text>
</comment>
<protein>
    <recommendedName>
        <fullName evidence="3">Ribose 5-phosphate isomerase B</fullName>
    </recommendedName>
</protein>
<organism evidence="1 2">
    <name type="scientific">Bacillus badius</name>
    <dbReference type="NCBI Taxonomy" id="1455"/>
    <lineage>
        <taxon>Bacteria</taxon>
        <taxon>Bacillati</taxon>
        <taxon>Bacillota</taxon>
        <taxon>Bacilli</taxon>
        <taxon>Bacillales</taxon>
        <taxon>Bacillaceae</taxon>
        <taxon>Pseudobacillus</taxon>
    </lineage>
</organism>
<dbReference type="EMBL" id="JXLP01000009">
    <property type="protein sequence ID" value="KIL78393.1"/>
    <property type="molecule type" value="Genomic_DNA"/>
</dbReference>
<keyword evidence="2" id="KW-1185">Reference proteome</keyword>
<gene>
    <name evidence="1" type="ORF">SD77_4073</name>
</gene>
<evidence type="ECO:0000313" key="1">
    <source>
        <dbReference type="EMBL" id="KIL78393.1"/>
    </source>
</evidence>
<proteinExistence type="predicted"/>
<accession>A0ABR5AVY7</accession>
<reference evidence="1 2" key="1">
    <citation type="submission" date="2015-01" db="EMBL/GenBank/DDBJ databases">
        <title>Genome Assembly of Bacillus badius MTCC 1458.</title>
        <authorList>
            <person name="Verma A."/>
            <person name="Khatri I."/>
            <person name="Mual P."/>
            <person name="Subramanian S."/>
            <person name="Krishnamurthi S."/>
        </authorList>
    </citation>
    <scope>NUCLEOTIDE SEQUENCE [LARGE SCALE GENOMIC DNA]</scope>
    <source>
        <strain evidence="1 2">MTCC 1458</strain>
    </source>
</reference>
<sequence>MRLHSNFNKINSQIILTIFRYLFPWKRAIFVKMMVAISPA</sequence>
<dbReference type="Proteomes" id="UP000031982">
    <property type="component" value="Unassembled WGS sequence"/>
</dbReference>